<reference evidence="3" key="1">
    <citation type="journal article" date="2021" name="Proc. Natl. Acad. Sci. U.S.A.">
        <title>A Catalog of Tens of Thousands of Viruses from Human Metagenomes Reveals Hidden Associations with Chronic Diseases.</title>
        <authorList>
            <person name="Tisza M.J."/>
            <person name="Buck C.B."/>
        </authorList>
    </citation>
    <scope>NUCLEOTIDE SEQUENCE</scope>
    <source>
        <strain evidence="3">CtrgQ8</strain>
    </source>
</reference>
<evidence type="ECO:0000256" key="1">
    <source>
        <dbReference type="ARBA" id="ARBA00008471"/>
    </source>
</evidence>
<evidence type="ECO:0000313" key="3">
    <source>
        <dbReference type="EMBL" id="DAE08217.1"/>
    </source>
</evidence>
<protein>
    <recommendedName>
        <fullName evidence="2">Protein ninG</fullName>
    </recommendedName>
</protein>
<proteinExistence type="inferred from homology"/>
<comment type="similarity">
    <text evidence="1">Belongs to the ninG family.</text>
</comment>
<name>A0A8S5PP62_9CAUD</name>
<sequence>MLSKKKKPAKTSSTANLKKKLDAVFSQYIRLRDMIPNTTVFRCISCGLIKPITQADCGHYVNRQHMATRYSEINCNAQCRSCNRFDEGNIQGYRRGLVRKYGEKQILILEAMKYETRKYTAFEYEALIAHYKREVNRILKERNLTIKCLTE</sequence>
<dbReference type="InterPro" id="IPR008713">
    <property type="entry name" value="Phage_lambda_NinG"/>
</dbReference>
<accession>A0A8S5PP62</accession>
<organism evidence="3">
    <name type="scientific">Siphoviridae sp. ctrgQ8</name>
    <dbReference type="NCBI Taxonomy" id="2825689"/>
    <lineage>
        <taxon>Viruses</taxon>
        <taxon>Duplodnaviria</taxon>
        <taxon>Heunggongvirae</taxon>
        <taxon>Uroviricota</taxon>
        <taxon>Caudoviricetes</taxon>
    </lineage>
</organism>
<dbReference type="Pfam" id="PF05766">
    <property type="entry name" value="NinG"/>
    <property type="match status" value="1"/>
</dbReference>
<evidence type="ECO:0000256" key="2">
    <source>
        <dbReference type="ARBA" id="ARBA00021638"/>
    </source>
</evidence>
<dbReference type="EMBL" id="BK015466">
    <property type="protein sequence ID" value="DAE08217.1"/>
    <property type="molecule type" value="Genomic_DNA"/>
</dbReference>